<dbReference type="KEGG" id="azo:azo2824"/>
<dbReference type="eggNOG" id="COG2833">
    <property type="taxonomic scope" value="Bacteria"/>
</dbReference>
<dbReference type="InterPro" id="IPR009078">
    <property type="entry name" value="Ferritin-like_SF"/>
</dbReference>
<dbReference type="InterPro" id="IPR011197">
    <property type="entry name" value="UCP012318"/>
</dbReference>
<protein>
    <recommendedName>
        <fullName evidence="3">Ferritin-like domain-containing protein</fullName>
    </recommendedName>
</protein>
<dbReference type="Pfam" id="PF04305">
    <property type="entry name" value="DUF455"/>
    <property type="match status" value="1"/>
</dbReference>
<name>A1K9D5_AZOSB</name>
<dbReference type="InterPro" id="IPR007402">
    <property type="entry name" value="DUF455"/>
</dbReference>
<dbReference type="Proteomes" id="UP000002588">
    <property type="component" value="Chromosome"/>
</dbReference>
<dbReference type="PANTHER" id="PTHR42782:SF4">
    <property type="entry name" value="DUF455 DOMAIN-CONTAINING PROTEIN"/>
    <property type="match status" value="1"/>
</dbReference>
<dbReference type="SUPFAM" id="SSF47240">
    <property type="entry name" value="Ferritin-like"/>
    <property type="match status" value="1"/>
</dbReference>
<dbReference type="EMBL" id="AM406670">
    <property type="protein sequence ID" value="CAL95440.1"/>
    <property type="molecule type" value="Genomic_DNA"/>
</dbReference>
<evidence type="ECO:0000313" key="2">
    <source>
        <dbReference type="Proteomes" id="UP000002588"/>
    </source>
</evidence>
<dbReference type="AlphaFoldDB" id="A1K9D5"/>
<evidence type="ECO:0008006" key="3">
    <source>
        <dbReference type="Google" id="ProtNLM"/>
    </source>
</evidence>
<proteinExistence type="predicted"/>
<evidence type="ECO:0000313" key="1">
    <source>
        <dbReference type="EMBL" id="CAL95440.1"/>
    </source>
</evidence>
<dbReference type="CDD" id="cd00657">
    <property type="entry name" value="Ferritin_like"/>
    <property type="match status" value="1"/>
</dbReference>
<sequence>MLRAVQRSPPAWSGTLARMNASVHEAASAALMLADPESKCTAARRLWEDFQAGRLVVVSGEYTAAPLPVPGRPERPLLVAPHELHTRRVGSREGHAALLHAIAHIEFNAINLALDCVCRFRNMPADFHRDWACVAAEEALHFGLVRDRLAALGGSYGDFPAHDGLWDMARKTAHDPLARMALVPRVLEARGLDATPVIMRKLAAIGDRASIGVLEVILRDEVGHVAIGDRWFRHLCAARGLDAEATYAGLLDAFDAPRPQPPLNEAARLAAGFSRSELDALSRRVPPEA</sequence>
<reference evidence="1 2" key="1">
    <citation type="journal article" date="2006" name="Nat. Biotechnol.">
        <title>Complete genome of the mutualistic, N2-fixing grass endophyte Azoarcus sp. strain BH72.</title>
        <authorList>
            <person name="Krause A."/>
            <person name="Ramakumar A."/>
            <person name="Bartels D."/>
            <person name="Battistoni F."/>
            <person name="Bekel T."/>
            <person name="Boch J."/>
            <person name="Boehm M."/>
            <person name="Friedrich F."/>
            <person name="Hurek T."/>
            <person name="Krause L."/>
            <person name="Linke B."/>
            <person name="McHardy A.C."/>
            <person name="Sarkar A."/>
            <person name="Schneiker S."/>
            <person name="Syed A.A."/>
            <person name="Thauer R."/>
            <person name="Vorhoelter F.-J."/>
            <person name="Weidner S."/>
            <person name="Puehler A."/>
            <person name="Reinhold-Hurek B."/>
            <person name="Kaiser O."/>
            <person name="Goesmann A."/>
        </authorList>
    </citation>
    <scope>NUCLEOTIDE SEQUENCE [LARGE SCALE GENOMIC DNA]</scope>
    <source>
        <strain evidence="1 2">BH72</strain>
    </source>
</reference>
<dbReference type="STRING" id="62928.azo2824"/>
<dbReference type="HOGENOM" id="CLU_035354_0_1_4"/>
<dbReference type="PANTHER" id="PTHR42782">
    <property type="entry name" value="SI:CH73-314G15.3"/>
    <property type="match status" value="1"/>
</dbReference>
<dbReference type="PIRSF" id="PIRSF012318">
    <property type="entry name" value="UCP012318"/>
    <property type="match status" value="1"/>
</dbReference>
<keyword evidence="2" id="KW-1185">Reference proteome</keyword>
<accession>A1K9D5</accession>
<gene>
    <name evidence="1" type="ordered locus">azo2824</name>
</gene>
<organism evidence="1 2">
    <name type="scientific">Azoarcus sp. (strain BH72)</name>
    <dbReference type="NCBI Taxonomy" id="418699"/>
    <lineage>
        <taxon>Bacteria</taxon>
        <taxon>Pseudomonadati</taxon>
        <taxon>Pseudomonadota</taxon>
        <taxon>Betaproteobacteria</taxon>
        <taxon>Rhodocyclales</taxon>
        <taxon>Zoogloeaceae</taxon>
        <taxon>Azoarcus</taxon>
    </lineage>
</organism>